<dbReference type="SUPFAM" id="SSF53335">
    <property type="entry name" value="S-adenosyl-L-methionine-dependent methyltransferases"/>
    <property type="match status" value="1"/>
</dbReference>
<dbReference type="InterPro" id="IPR029063">
    <property type="entry name" value="SAM-dependent_MTases_sf"/>
</dbReference>
<evidence type="ECO:0000313" key="3">
    <source>
        <dbReference type="Proteomes" id="UP000241912"/>
    </source>
</evidence>
<keyword evidence="2" id="KW-0489">Methyltransferase</keyword>
<dbReference type="InterPro" id="IPR025714">
    <property type="entry name" value="Methyltranfer_dom"/>
</dbReference>
<reference evidence="2 3" key="1">
    <citation type="submission" date="2018-03" db="EMBL/GenBank/DDBJ databases">
        <title>Draft genome of Nitrosomonas supralitoralis APG5.</title>
        <authorList>
            <person name="Urakawa H."/>
            <person name="Lopez J.V."/>
        </authorList>
    </citation>
    <scope>NUCLEOTIDE SEQUENCE [LARGE SCALE GENOMIC DNA]</scope>
    <source>
        <strain evidence="2 3">APG5</strain>
    </source>
</reference>
<protein>
    <submittedName>
        <fullName evidence="2">SAM-dependent methyltransferase</fullName>
    </submittedName>
</protein>
<evidence type="ECO:0000259" key="1">
    <source>
        <dbReference type="Pfam" id="PF13847"/>
    </source>
</evidence>
<keyword evidence="3" id="KW-1185">Reference proteome</keyword>
<dbReference type="AlphaFoldDB" id="A0A2P7NRU0"/>
<dbReference type="OrthoDB" id="8595155at2"/>
<dbReference type="CDD" id="cd02440">
    <property type="entry name" value="AdoMet_MTases"/>
    <property type="match status" value="1"/>
</dbReference>
<dbReference type="EMBL" id="PXXU01000065">
    <property type="protein sequence ID" value="PSJ16172.1"/>
    <property type="molecule type" value="Genomic_DNA"/>
</dbReference>
<comment type="caution">
    <text evidence="2">The sequence shown here is derived from an EMBL/GenBank/DDBJ whole genome shotgun (WGS) entry which is preliminary data.</text>
</comment>
<proteinExistence type="predicted"/>
<gene>
    <name evidence="2" type="ORF">C7H79_14845</name>
</gene>
<dbReference type="Proteomes" id="UP000241912">
    <property type="component" value="Unassembled WGS sequence"/>
</dbReference>
<dbReference type="GO" id="GO:0032259">
    <property type="term" value="P:methylation"/>
    <property type="evidence" value="ECO:0007669"/>
    <property type="project" value="UniProtKB-KW"/>
</dbReference>
<feature type="domain" description="Methyltransferase" evidence="1">
    <location>
        <begin position="32"/>
        <end position="149"/>
    </location>
</feature>
<dbReference type="GO" id="GO:0008168">
    <property type="term" value="F:methyltransferase activity"/>
    <property type="evidence" value="ECO:0007669"/>
    <property type="project" value="UniProtKB-KW"/>
</dbReference>
<name>A0A2P7NRU0_9PROT</name>
<dbReference type="PANTHER" id="PTHR43861:SF1">
    <property type="entry name" value="TRANS-ACONITATE 2-METHYLTRANSFERASE"/>
    <property type="match status" value="1"/>
</dbReference>
<keyword evidence="2" id="KW-0808">Transferase</keyword>
<dbReference type="Gene3D" id="3.40.50.150">
    <property type="entry name" value="Vaccinia Virus protein VP39"/>
    <property type="match status" value="1"/>
</dbReference>
<dbReference type="Pfam" id="PF13847">
    <property type="entry name" value="Methyltransf_31"/>
    <property type="match status" value="1"/>
</dbReference>
<sequence>MPQQNWNETTYKEHASFVPALANDVIGLLKPRKGERILDVGCGDGVLTLKIQEKGCSVIGVDSSMSMVETAINRGIEAYVIDAHDLNYQNEFDAIFSNAALHWLIHPVKVIKNMYSALKLNGRFVAEFGGDGNIAALLKAMQDVFEENKEFGEFTMPWFFPSADEYKCLLEKEGFKVNYIELIPRPTPLKSGIEKWLEIFAEGITSHLSAEQKNTFMIAVKDKLITSLYTEKAGWIADYVRLRFAATKT</sequence>
<dbReference type="PANTHER" id="PTHR43861">
    <property type="entry name" value="TRANS-ACONITATE 2-METHYLTRANSFERASE-RELATED"/>
    <property type="match status" value="1"/>
</dbReference>
<organism evidence="2 3">
    <name type="scientific">Nitrosomonas supralitoralis</name>
    <dbReference type="NCBI Taxonomy" id="2116706"/>
    <lineage>
        <taxon>Bacteria</taxon>
        <taxon>Pseudomonadati</taxon>
        <taxon>Pseudomonadota</taxon>
        <taxon>Betaproteobacteria</taxon>
        <taxon>Nitrosomonadales</taxon>
        <taxon>Nitrosomonadaceae</taxon>
        <taxon>Nitrosomonas</taxon>
    </lineage>
</organism>
<dbReference type="RefSeq" id="WP_106708083.1">
    <property type="nucleotide sequence ID" value="NZ_PXXU01000065.1"/>
</dbReference>
<evidence type="ECO:0000313" key="2">
    <source>
        <dbReference type="EMBL" id="PSJ16172.1"/>
    </source>
</evidence>
<accession>A0A2P7NRU0</accession>